<comment type="caution">
    <text evidence="2">The sequence shown here is derived from an EMBL/GenBank/DDBJ whole genome shotgun (WGS) entry which is preliminary data.</text>
</comment>
<feature type="compositionally biased region" description="Basic residues" evidence="1">
    <location>
        <begin position="114"/>
        <end position="123"/>
    </location>
</feature>
<gene>
    <name evidence="2" type="ORF">Bca52824_041138</name>
</gene>
<sequence>MGSNPEITSLKKSNALCPLDVSSSFSSRRTLISSDGNKLKSWSSSVTTVLPSPSAKFMKMAEQRRGLPLGQNLEHPGTDQRRAPPENRLDISSQHGERMDQKPYQHGPLPLDPRRRRLRSHPLHGHDRDAEPRSPQEVRERRVVRSQQPDPQRSVHADVSLPASEAVLPLGASLQVGALRVAELSVVLW</sequence>
<evidence type="ECO:0000313" key="2">
    <source>
        <dbReference type="EMBL" id="KAG2294469.1"/>
    </source>
</evidence>
<protein>
    <submittedName>
        <fullName evidence="2">Uncharacterized protein</fullName>
    </submittedName>
</protein>
<dbReference type="Proteomes" id="UP000886595">
    <property type="component" value="Unassembled WGS sequence"/>
</dbReference>
<evidence type="ECO:0000313" key="3">
    <source>
        <dbReference type="Proteomes" id="UP000886595"/>
    </source>
</evidence>
<organism evidence="2 3">
    <name type="scientific">Brassica carinata</name>
    <name type="common">Ethiopian mustard</name>
    <name type="synonym">Abyssinian cabbage</name>
    <dbReference type="NCBI Taxonomy" id="52824"/>
    <lineage>
        <taxon>Eukaryota</taxon>
        <taxon>Viridiplantae</taxon>
        <taxon>Streptophyta</taxon>
        <taxon>Embryophyta</taxon>
        <taxon>Tracheophyta</taxon>
        <taxon>Spermatophyta</taxon>
        <taxon>Magnoliopsida</taxon>
        <taxon>eudicotyledons</taxon>
        <taxon>Gunneridae</taxon>
        <taxon>Pentapetalae</taxon>
        <taxon>rosids</taxon>
        <taxon>malvids</taxon>
        <taxon>Brassicales</taxon>
        <taxon>Brassicaceae</taxon>
        <taxon>Brassiceae</taxon>
        <taxon>Brassica</taxon>
    </lineage>
</organism>
<feature type="compositionally biased region" description="Low complexity" evidence="1">
    <location>
        <begin position="41"/>
        <end position="54"/>
    </location>
</feature>
<dbReference type="EMBL" id="JAAMPC010000009">
    <property type="protein sequence ID" value="KAG2294469.1"/>
    <property type="molecule type" value="Genomic_DNA"/>
</dbReference>
<accession>A0A8X7RSM1</accession>
<feature type="region of interest" description="Disordered" evidence="1">
    <location>
        <begin position="22"/>
        <end position="158"/>
    </location>
</feature>
<evidence type="ECO:0000256" key="1">
    <source>
        <dbReference type="SAM" id="MobiDB-lite"/>
    </source>
</evidence>
<feature type="compositionally biased region" description="Basic and acidic residues" evidence="1">
    <location>
        <begin position="76"/>
        <end position="103"/>
    </location>
</feature>
<keyword evidence="3" id="KW-1185">Reference proteome</keyword>
<reference evidence="2 3" key="1">
    <citation type="submission" date="2020-02" db="EMBL/GenBank/DDBJ databases">
        <authorList>
            <person name="Ma Q."/>
            <person name="Huang Y."/>
            <person name="Song X."/>
            <person name="Pei D."/>
        </authorList>
    </citation>
    <scope>NUCLEOTIDE SEQUENCE [LARGE SCALE GENOMIC DNA]</scope>
    <source>
        <strain evidence="2">Sxm20200214</strain>
        <tissue evidence="2">Leaf</tissue>
    </source>
</reference>
<feature type="compositionally biased region" description="Basic and acidic residues" evidence="1">
    <location>
        <begin position="124"/>
        <end position="143"/>
    </location>
</feature>
<proteinExistence type="predicted"/>
<name>A0A8X7RSM1_BRACI</name>
<feature type="compositionally biased region" description="Low complexity" evidence="1">
    <location>
        <begin position="22"/>
        <end position="34"/>
    </location>
</feature>
<dbReference type="AlphaFoldDB" id="A0A8X7RSM1"/>